<dbReference type="SUPFAM" id="SSF51430">
    <property type="entry name" value="NAD(P)-linked oxidoreductase"/>
    <property type="match status" value="1"/>
</dbReference>
<keyword evidence="1" id="KW-0560">Oxidoreductase</keyword>
<name>A0ABR4HST7_9EURO</name>
<dbReference type="PANTHER" id="PTHR43625">
    <property type="entry name" value="AFLATOXIN B1 ALDEHYDE REDUCTASE"/>
    <property type="match status" value="1"/>
</dbReference>
<feature type="domain" description="NADP-dependent oxidoreductase" evidence="2">
    <location>
        <begin position="17"/>
        <end position="311"/>
    </location>
</feature>
<organism evidence="3 4">
    <name type="scientific">Aspergillus granulosus</name>
    <dbReference type="NCBI Taxonomy" id="176169"/>
    <lineage>
        <taxon>Eukaryota</taxon>
        <taxon>Fungi</taxon>
        <taxon>Dikarya</taxon>
        <taxon>Ascomycota</taxon>
        <taxon>Pezizomycotina</taxon>
        <taxon>Eurotiomycetes</taxon>
        <taxon>Eurotiomycetidae</taxon>
        <taxon>Eurotiales</taxon>
        <taxon>Aspergillaceae</taxon>
        <taxon>Aspergillus</taxon>
        <taxon>Aspergillus subgen. Nidulantes</taxon>
    </lineage>
</organism>
<evidence type="ECO:0000259" key="2">
    <source>
        <dbReference type="Pfam" id="PF00248"/>
    </source>
</evidence>
<gene>
    <name evidence="3" type="ORF">BJX63DRAFT_57660</name>
</gene>
<accession>A0ABR4HST7</accession>
<evidence type="ECO:0000256" key="1">
    <source>
        <dbReference type="ARBA" id="ARBA00023002"/>
    </source>
</evidence>
<dbReference type="Gene3D" id="3.20.20.100">
    <property type="entry name" value="NADP-dependent oxidoreductase domain"/>
    <property type="match status" value="1"/>
</dbReference>
<dbReference type="InterPro" id="IPR023210">
    <property type="entry name" value="NADP_OxRdtase_dom"/>
</dbReference>
<dbReference type="PRINTS" id="PR00069">
    <property type="entry name" value="ALDKETRDTASE"/>
</dbReference>
<dbReference type="InterPro" id="IPR036812">
    <property type="entry name" value="NAD(P)_OxRdtase_dom_sf"/>
</dbReference>
<comment type="caution">
    <text evidence="3">The sequence shown here is derived from an EMBL/GenBank/DDBJ whole genome shotgun (WGS) entry which is preliminary data.</text>
</comment>
<evidence type="ECO:0000313" key="4">
    <source>
        <dbReference type="Proteomes" id="UP001610334"/>
    </source>
</evidence>
<protein>
    <submittedName>
        <fullName evidence="3">Aldo-keto reductase</fullName>
    </submittedName>
</protein>
<dbReference type="PANTHER" id="PTHR43625:SF40">
    <property type="entry name" value="ALDO-KETO REDUCTASE YAKC [NADP(+)]"/>
    <property type="match status" value="1"/>
</dbReference>
<sequence>MSLPTSPLGRNGPEVTRLGFGLMGLGSYYGQPLAHEKGVALLDHAYALGARFWDTADIYGDNEDLLGKWFKNNPGKRNGVFLATKFGVRAKPDGTIGADSSYEYCLAACERSLKRLDLPFVDLYYCHRLDGKTPVEETVRAMVHLKEQGKIRYLGLSECSAESLRRAHKIHPISAVQMEYSPFSLEVESPQYRFLETCRELGVALVAYSPLGRGMLSGSLRSPDDFAKGDFRTMLPRFTKENFPKNLELVDRITAIAEEKRVTTSQLSLAWLLAQGPDVFPIPGTTKVDRLKENLGALSVQMSVEDEAKFRRAVDEADIGGERYPDSFSSTLFVDTPPLDS</sequence>
<keyword evidence="4" id="KW-1185">Reference proteome</keyword>
<dbReference type="InterPro" id="IPR020471">
    <property type="entry name" value="AKR"/>
</dbReference>
<dbReference type="InterPro" id="IPR050791">
    <property type="entry name" value="Aldo-Keto_reductase"/>
</dbReference>
<dbReference type="EMBL" id="JBFXLT010000013">
    <property type="protein sequence ID" value="KAL2818556.1"/>
    <property type="molecule type" value="Genomic_DNA"/>
</dbReference>
<reference evidence="3 4" key="1">
    <citation type="submission" date="2024-07" db="EMBL/GenBank/DDBJ databases">
        <title>Section-level genome sequencing and comparative genomics of Aspergillus sections Usti and Cavernicolus.</title>
        <authorList>
            <consortium name="Lawrence Berkeley National Laboratory"/>
            <person name="Nybo J.L."/>
            <person name="Vesth T.C."/>
            <person name="Theobald S."/>
            <person name="Frisvad J.C."/>
            <person name="Larsen T.O."/>
            <person name="Kjaerboelling I."/>
            <person name="Rothschild-Mancinelli K."/>
            <person name="Lyhne E.K."/>
            <person name="Kogle M.E."/>
            <person name="Barry K."/>
            <person name="Clum A."/>
            <person name="Na H."/>
            <person name="Ledsgaard L."/>
            <person name="Lin J."/>
            <person name="Lipzen A."/>
            <person name="Kuo A."/>
            <person name="Riley R."/>
            <person name="Mondo S."/>
            <person name="Labutti K."/>
            <person name="Haridas S."/>
            <person name="Pangalinan J."/>
            <person name="Salamov A.A."/>
            <person name="Simmons B.A."/>
            <person name="Magnuson J.K."/>
            <person name="Chen J."/>
            <person name="Drula E."/>
            <person name="Henrissat B."/>
            <person name="Wiebenga A."/>
            <person name="Lubbers R.J."/>
            <person name="Gomes A.C."/>
            <person name="Makela M.R."/>
            <person name="Stajich J."/>
            <person name="Grigoriev I.V."/>
            <person name="Mortensen U.H."/>
            <person name="De Vries R.P."/>
            <person name="Baker S.E."/>
            <person name="Andersen M.R."/>
        </authorList>
    </citation>
    <scope>NUCLEOTIDE SEQUENCE [LARGE SCALE GENOMIC DNA]</scope>
    <source>
        <strain evidence="3 4">CBS 588.65</strain>
    </source>
</reference>
<dbReference type="Pfam" id="PF00248">
    <property type="entry name" value="Aldo_ket_red"/>
    <property type="match status" value="1"/>
</dbReference>
<evidence type="ECO:0000313" key="3">
    <source>
        <dbReference type="EMBL" id="KAL2818556.1"/>
    </source>
</evidence>
<dbReference type="Proteomes" id="UP001610334">
    <property type="component" value="Unassembled WGS sequence"/>
</dbReference>
<proteinExistence type="predicted"/>